<feature type="region of interest" description="Disordered" evidence="1">
    <location>
        <begin position="38"/>
        <end position="58"/>
    </location>
</feature>
<reference evidence="2" key="1">
    <citation type="submission" date="2019-08" db="EMBL/GenBank/DDBJ databases">
        <authorList>
            <person name="Kucharzyk K."/>
            <person name="Murdoch R.W."/>
            <person name="Higgins S."/>
            <person name="Loffler F."/>
        </authorList>
    </citation>
    <scope>NUCLEOTIDE SEQUENCE</scope>
</reference>
<gene>
    <name evidence="2" type="ORF">SDC9_199158</name>
</gene>
<feature type="compositionally biased region" description="Polar residues" evidence="1">
    <location>
        <begin position="44"/>
        <end position="58"/>
    </location>
</feature>
<protein>
    <submittedName>
        <fullName evidence="2">Uncharacterized protein</fullName>
    </submittedName>
</protein>
<evidence type="ECO:0000256" key="1">
    <source>
        <dbReference type="SAM" id="MobiDB-lite"/>
    </source>
</evidence>
<name>A0A645IK58_9ZZZZ</name>
<proteinExistence type="predicted"/>
<dbReference type="AlphaFoldDB" id="A0A645IK58"/>
<sequence length="58" mass="6535">MFQKLTFATQCLKMVGKENIESKTNRDRNGPWIKVEPAAVLENQPYSSNSGTEQNTGF</sequence>
<comment type="caution">
    <text evidence="2">The sequence shown here is derived from an EMBL/GenBank/DDBJ whole genome shotgun (WGS) entry which is preliminary data.</text>
</comment>
<dbReference type="EMBL" id="VSSQ01116699">
    <property type="protein sequence ID" value="MPN51510.1"/>
    <property type="molecule type" value="Genomic_DNA"/>
</dbReference>
<evidence type="ECO:0000313" key="2">
    <source>
        <dbReference type="EMBL" id="MPN51510.1"/>
    </source>
</evidence>
<organism evidence="2">
    <name type="scientific">bioreactor metagenome</name>
    <dbReference type="NCBI Taxonomy" id="1076179"/>
    <lineage>
        <taxon>unclassified sequences</taxon>
        <taxon>metagenomes</taxon>
        <taxon>ecological metagenomes</taxon>
    </lineage>
</organism>
<accession>A0A645IK58</accession>